<comment type="caution">
    <text evidence="4">The sequence shown here is derived from an EMBL/GenBank/DDBJ whole genome shotgun (WGS) entry which is preliminary data.</text>
</comment>
<sequence length="303" mass="35513">MEIKKLISLKSKNIFQQTLHRAAYKLKLDKQEGKLITNDELDTLWDLLNETAGFTYKSDQENVADDKLINFKEFELVKERLNNPKKFNSYFKPSIFVRFPGDESCRISILQFYNYVLRKVSLDQAWVDLAKYDLDCDGCLNEDDLNKYIGDLMAFMNLPNITISFKKFYQCTAVRKFMFFLDSMKLGKIPIINIILSPILTELFELRESEPLEGFEKRNWFSAYSSQRVYGQFLNLDTDQNGMLSREEIAEYNNGTITGIFFDRLFEECQTYKNEITSILEMAVIKKMVTMGYEEMNADDITV</sequence>
<dbReference type="AlphaFoldDB" id="A0AAD5XXN5"/>
<evidence type="ECO:0000256" key="3">
    <source>
        <dbReference type="ARBA" id="ARBA00022837"/>
    </source>
</evidence>
<proteinExistence type="predicted"/>
<dbReference type="GO" id="GO:0000226">
    <property type="term" value="P:microtubule cytoskeleton organization"/>
    <property type="evidence" value="ECO:0007669"/>
    <property type="project" value="TreeGrafter"/>
</dbReference>
<name>A0AAD5XXN5_9FUNG</name>
<comment type="subcellular location">
    <subcellularLocation>
        <location evidence="1">Cytoplasm</location>
    </subcellularLocation>
</comment>
<evidence type="ECO:0000256" key="2">
    <source>
        <dbReference type="ARBA" id="ARBA00022490"/>
    </source>
</evidence>
<dbReference type="PANTHER" id="PTHR12085:SF3">
    <property type="entry name" value="SERINE_THREONINE-PROTEIN PHOSPHATASE 2A REGULATORY SUBUNIT B'' SUBUNIT GAMMA"/>
    <property type="match status" value="1"/>
</dbReference>
<dbReference type="Proteomes" id="UP001211065">
    <property type="component" value="Unassembled WGS sequence"/>
</dbReference>
<reference evidence="4" key="1">
    <citation type="submission" date="2020-05" db="EMBL/GenBank/DDBJ databases">
        <title>Phylogenomic resolution of chytrid fungi.</title>
        <authorList>
            <person name="Stajich J.E."/>
            <person name="Amses K."/>
            <person name="Simmons R."/>
            <person name="Seto K."/>
            <person name="Myers J."/>
            <person name="Bonds A."/>
            <person name="Quandt C.A."/>
            <person name="Barry K."/>
            <person name="Liu P."/>
            <person name="Grigoriev I."/>
            <person name="Longcore J.E."/>
            <person name="James T.Y."/>
        </authorList>
    </citation>
    <scope>NUCLEOTIDE SEQUENCE</scope>
    <source>
        <strain evidence="4">JEL0476</strain>
    </source>
</reference>
<dbReference type="InterPro" id="IPR039865">
    <property type="entry name" value="PPP2R3C"/>
</dbReference>
<accession>A0AAD5XXN5</accession>
<keyword evidence="5" id="KW-1185">Reference proteome</keyword>
<gene>
    <name evidence="4" type="primary">PPP2R3C</name>
    <name evidence="4" type="ORF">HK099_000268</name>
</gene>
<keyword evidence="3" id="KW-0106">Calcium</keyword>
<evidence type="ECO:0000313" key="4">
    <source>
        <dbReference type="EMBL" id="KAJ3207422.1"/>
    </source>
</evidence>
<evidence type="ECO:0000256" key="1">
    <source>
        <dbReference type="ARBA" id="ARBA00004496"/>
    </source>
</evidence>
<dbReference type="SUPFAM" id="SSF47473">
    <property type="entry name" value="EF-hand"/>
    <property type="match status" value="2"/>
</dbReference>
<dbReference type="PANTHER" id="PTHR12085">
    <property type="entry name" value="SERINE/THREONINE-PROTEIN PHOSPHATASE 2A REGULATORY SUBUNIT B'' SUBUNIT GAMMA"/>
    <property type="match status" value="1"/>
</dbReference>
<dbReference type="EMBL" id="JADGJW010001055">
    <property type="protein sequence ID" value="KAJ3207422.1"/>
    <property type="molecule type" value="Genomic_DNA"/>
</dbReference>
<protein>
    <submittedName>
        <fullName evidence="4">Serine/threonine-protein phosphatase 2A regulatory subunit B'' subunit gamma</fullName>
    </submittedName>
</protein>
<evidence type="ECO:0000313" key="5">
    <source>
        <dbReference type="Proteomes" id="UP001211065"/>
    </source>
</evidence>
<dbReference type="PROSITE" id="PS00018">
    <property type="entry name" value="EF_HAND_1"/>
    <property type="match status" value="2"/>
</dbReference>
<keyword evidence="2" id="KW-0963">Cytoplasm</keyword>
<dbReference type="GO" id="GO:0005737">
    <property type="term" value="C:cytoplasm"/>
    <property type="evidence" value="ECO:0007669"/>
    <property type="project" value="UniProtKB-SubCell"/>
</dbReference>
<dbReference type="GO" id="GO:0030865">
    <property type="term" value="P:cortical cytoskeleton organization"/>
    <property type="evidence" value="ECO:0007669"/>
    <property type="project" value="TreeGrafter"/>
</dbReference>
<dbReference type="GO" id="GO:0005819">
    <property type="term" value="C:spindle"/>
    <property type="evidence" value="ECO:0007669"/>
    <property type="project" value="TreeGrafter"/>
</dbReference>
<dbReference type="InterPro" id="IPR011992">
    <property type="entry name" value="EF-hand-dom_pair"/>
</dbReference>
<dbReference type="GO" id="GO:0035303">
    <property type="term" value="P:regulation of dephosphorylation"/>
    <property type="evidence" value="ECO:0007669"/>
    <property type="project" value="InterPro"/>
</dbReference>
<dbReference type="InterPro" id="IPR018247">
    <property type="entry name" value="EF_Hand_1_Ca_BS"/>
</dbReference>
<dbReference type="Gene3D" id="1.10.238.10">
    <property type="entry name" value="EF-hand"/>
    <property type="match status" value="1"/>
</dbReference>
<organism evidence="4 5">
    <name type="scientific">Clydaea vesicula</name>
    <dbReference type="NCBI Taxonomy" id="447962"/>
    <lineage>
        <taxon>Eukaryota</taxon>
        <taxon>Fungi</taxon>
        <taxon>Fungi incertae sedis</taxon>
        <taxon>Chytridiomycota</taxon>
        <taxon>Chytridiomycota incertae sedis</taxon>
        <taxon>Chytridiomycetes</taxon>
        <taxon>Lobulomycetales</taxon>
        <taxon>Lobulomycetaceae</taxon>
        <taxon>Clydaea</taxon>
    </lineage>
</organism>